<dbReference type="GO" id="GO:0015418">
    <property type="term" value="F:ABC-type quaternary ammonium compound transporting activity"/>
    <property type="evidence" value="ECO:0007669"/>
    <property type="project" value="UniProtKB-EC"/>
</dbReference>
<evidence type="ECO:0000256" key="3">
    <source>
        <dbReference type="ARBA" id="ARBA00022737"/>
    </source>
</evidence>
<evidence type="ECO:0000256" key="9">
    <source>
        <dbReference type="SAM" id="MobiDB-lite"/>
    </source>
</evidence>
<dbReference type="EC" id="7.6.2.9" evidence="8"/>
<dbReference type="PATRIC" id="fig|449659.4.peg.1103"/>
<dbReference type="Proteomes" id="UP000051886">
    <property type="component" value="Unassembled WGS sequence"/>
</dbReference>
<dbReference type="InterPro" id="IPR000644">
    <property type="entry name" value="CBS_dom"/>
</dbReference>
<dbReference type="STRING" id="449659.IV66_GL001093"/>
<dbReference type="PANTHER" id="PTHR43117">
    <property type="entry name" value="OSMOPROTECTANT IMPORT ATP-BINDING PROTEIN OSMV"/>
    <property type="match status" value="1"/>
</dbReference>
<dbReference type="PANTHER" id="PTHR43117:SF3">
    <property type="entry name" value="CHOLINE TRANSPORT ATP-BINDING PROTEIN OPUBA"/>
    <property type="match status" value="1"/>
</dbReference>
<keyword evidence="8" id="KW-0997">Cell inner membrane</keyword>
<dbReference type="InterPro" id="IPR005892">
    <property type="entry name" value="Gly-betaine_transp_ATP-bd"/>
</dbReference>
<dbReference type="PROSITE" id="PS50893">
    <property type="entry name" value="ABC_TRANSPORTER_2"/>
    <property type="match status" value="1"/>
</dbReference>
<comment type="subcellular location">
    <subcellularLocation>
        <location evidence="8">Cell inner membrane</location>
        <topology evidence="8">Peripheral membrane protein</topology>
    </subcellularLocation>
</comment>
<dbReference type="Gene3D" id="3.40.50.300">
    <property type="entry name" value="P-loop containing nucleotide triphosphate hydrolases"/>
    <property type="match status" value="1"/>
</dbReference>
<keyword evidence="4 8" id="KW-0547">Nucleotide-binding</keyword>
<dbReference type="GO" id="GO:0005886">
    <property type="term" value="C:plasma membrane"/>
    <property type="evidence" value="ECO:0007669"/>
    <property type="project" value="UniProtKB-SubCell"/>
</dbReference>
<dbReference type="InterPro" id="IPR027417">
    <property type="entry name" value="P-loop_NTPase"/>
</dbReference>
<feature type="domain" description="CBS" evidence="11">
    <location>
        <begin position="259"/>
        <end position="315"/>
    </location>
</feature>
<keyword evidence="8" id="KW-1003">Cell membrane</keyword>
<dbReference type="NCBIfam" id="TIGR01186">
    <property type="entry name" value="proV"/>
    <property type="match status" value="1"/>
</dbReference>
<dbReference type="InterPro" id="IPR003439">
    <property type="entry name" value="ABC_transporter-like_ATP-bd"/>
</dbReference>
<evidence type="ECO:0000256" key="5">
    <source>
        <dbReference type="ARBA" id="ARBA00022840"/>
    </source>
</evidence>
<dbReference type="SUPFAM" id="SSF52540">
    <property type="entry name" value="P-loop containing nucleoside triphosphate hydrolases"/>
    <property type="match status" value="1"/>
</dbReference>
<keyword evidence="5 8" id="KW-0067">ATP-binding</keyword>
<keyword evidence="8" id="KW-0472">Membrane</keyword>
<gene>
    <name evidence="12" type="ORF">IV66_GL001093</name>
</gene>
<evidence type="ECO:0000259" key="11">
    <source>
        <dbReference type="PROSITE" id="PS51371"/>
    </source>
</evidence>
<dbReference type="SMART" id="SM00382">
    <property type="entry name" value="AAA"/>
    <property type="match status" value="1"/>
</dbReference>
<dbReference type="Pfam" id="PF00571">
    <property type="entry name" value="CBS"/>
    <property type="match status" value="2"/>
</dbReference>
<feature type="domain" description="ABC transporter" evidence="10">
    <location>
        <begin position="6"/>
        <end position="240"/>
    </location>
</feature>
<dbReference type="RefSeq" id="WP_056936347.1">
    <property type="nucleotide sequence ID" value="NZ_BJYB01000008.1"/>
</dbReference>
<evidence type="ECO:0000256" key="8">
    <source>
        <dbReference type="RuleBase" id="RU369116"/>
    </source>
</evidence>
<organism evidence="12 13">
    <name type="scientific">Ligilactobacillus pobuzihii</name>
    <dbReference type="NCBI Taxonomy" id="449659"/>
    <lineage>
        <taxon>Bacteria</taxon>
        <taxon>Bacillati</taxon>
        <taxon>Bacillota</taxon>
        <taxon>Bacilli</taxon>
        <taxon>Lactobacillales</taxon>
        <taxon>Lactobacillaceae</taxon>
        <taxon>Ligilactobacillus</taxon>
    </lineage>
</organism>
<dbReference type="GO" id="GO:0005524">
    <property type="term" value="F:ATP binding"/>
    <property type="evidence" value="ECO:0007669"/>
    <property type="project" value="UniProtKB-UniRule"/>
</dbReference>
<dbReference type="AlphaFoldDB" id="A0A0R2L8E0"/>
<dbReference type="OrthoDB" id="9802264at2"/>
<dbReference type="FunFam" id="3.40.50.300:FF:000425">
    <property type="entry name" value="Probable ABC transporter, ATP-binding subunit"/>
    <property type="match status" value="1"/>
</dbReference>
<dbReference type="Pfam" id="PF00005">
    <property type="entry name" value="ABC_tran"/>
    <property type="match status" value="1"/>
</dbReference>
<dbReference type="CDD" id="cd04583">
    <property type="entry name" value="CBS_pair_ABC_OpuCA_assoc"/>
    <property type="match status" value="1"/>
</dbReference>
<dbReference type="GO" id="GO:0006865">
    <property type="term" value="P:amino acid transport"/>
    <property type="evidence" value="ECO:0007669"/>
    <property type="project" value="UniProtKB-UniRule"/>
</dbReference>
<feature type="compositionally biased region" description="Basic and acidic residues" evidence="9">
    <location>
        <begin position="392"/>
        <end position="405"/>
    </location>
</feature>
<keyword evidence="2 8" id="KW-0813">Transport</keyword>
<dbReference type="EMBL" id="JQCN01000070">
    <property type="protein sequence ID" value="KRN95644.1"/>
    <property type="molecule type" value="Genomic_DNA"/>
</dbReference>
<comment type="subunit">
    <text evidence="8">The complex is probably composed of two ATP-binding proteins, two transmembrane proteins and a solute-binding protein.</text>
</comment>
<dbReference type="PROSITE" id="PS51371">
    <property type="entry name" value="CBS"/>
    <property type="match status" value="2"/>
</dbReference>
<evidence type="ECO:0000259" key="10">
    <source>
        <dbReference type="PROSITE" id="PS50893"/>
    </source>
</evidence>
<accession>A0A0R2L8E0</accession>
<keyword evidence="3" id="KW-0677">Repeat</keyword>
<keyword evidence="6 7" id="KW-0129">CBS domain</keyword>
<dbReference type="InterPro" id="IPR017871">
    <property type="entry name" value="ABC_transporter-like_CS"/>
</dbReference>
<dbReference type="SUPFAM" id="SSF54631">
    <property type="entry name" value="CBS-domain pair"/>
    <property type="match status" value="1"/>
</dbReference>
<dbReference type="InterPro" id="IPR046342">
    <property type="entry name" value="CBS_dom_sf"/>
</dbReference>
<proteinExistence type="inferred from homology"/>
<evidence type="ECO:0000313" key="12">
    <source>
        <dbReference type="EMBL" id="KRN95644.1"/>
    </source>
</evidence>
<evidence type="ECO:0000256" key="4">
    <source>
        <dbReference type="ARBA" id="ARBA00022741"/>
    </source>
</evidence>
<feature type="region of interest" description="Disordered" evidence="9">
    <location>
        <begin position="384"/>
        <end position="405"/>
    </location>
</feature>
<sequence>MEEPILSFKDVKKVYRGGSVGVENVNLTIDKGEFVCMIGTSGSGKTTLMRMINRMHDATSGEILFNGQDIKKIDPVTLRRQIGYVIQNIGLMPHMSIYDNITLVPRLLKWPEEKKRKQAERLCKEVELPEEFLDRYPGQLSGGQQQRVGVIRALAADQDLILMDEPFGALDPITRESLQDLISDLQKQLKKTIVFVTHDIDEALRLATTVVILDKGHIVQSASPEEILQHPANDFVKDLLGEERLSQARAELSSVDQIMIKDPVKITLERSVSDAVKLMRERRVDTLLVVDEEEYFKGYVDIDTITSHYKSATSVSDLLSTDMPTLQSDTLVRKTVRKMLNRDFKYLPVVDKNNKLLGIVTRTTMVDVVYDTIWGNGANDELVSEDSENVENSDHDNDDQPVKGA</sequence>
<evidence type="ECO:0000256" key="7">
    <source>
        <dbReference type="PROSITE-ProRule" id="PRU00703"/>
    </source>
</evidence>
<dbReference type="Gene3D" id="3.10.580.10">
    <property type="entry name" value="CBS-domain"/>
    <property type="match status" value="1"/>
</dbReference>
<dbReference type="GO" id="GO:0016887">
    <property type="term" value="F:ATP hydrolysis activity"/>
    <property type="evidence" value="ECO:0007669"/>
    <property type="project" value="UniProtKB-UniRule"/>
</dbReference>
<comment type="catalytic activity">
    <reaction evidence="8">
        <text>a quaternary ammonium(out) + ATP + H2O = a quaternary ammonium(in) + ADP + phosphate + H(+)</text>
        <dbReference type="Rhea" id="RHEA:11036"/>
        <dbReference type="ChEBI" id="CHEBI:15377"/>
        <dbReference type="ChEBI" id="CHEBI:15378"/>
        <dbReference type="ChEBI" id="CHEBI:30616"/>
        <dbReference type="ChEBI" id="CHEBI:35267"/>
        <dbReference type="ChEBI" id="CHEBI:43474"/>
        <dbReference type="ChEBI" id="CHEBI:456216"/>
    </reaction>
</comment>
<reference evidence="12 13" key="1">
    <citation type="journal article" date="2015" name="Genome Announc.">
        <title>Expanding the biotechnology potential of lactobacilli through comparative genomics of 213 strains and associated genera.</title>
        <authorList>
            <person name="Sun Z."/>
            <person name="Harris H.M."/>
            <person name="McCann A."/>
            <person name="Guo C."/>
            <person name="Argimon S."/>
            <person name="Zhang W."/>
            <person name="Yang X."/>
            <person name="Jeffery I.B."/>
            <person name="Cooney J.C."/>
            <person name="Kagawa T.F."/>
            <person name="Liu W."/>
            <person name="Song Y."/>
            <person name="Salvetti E."/>
            <person name="Wrobel A."/>
            <person name="Rasinkangas P."/>
            <person name="Parkhill J."/>
            <person name="Rea M.C."/>
            <person name="O'Sullivan O."/>
            <person name="Ritari J."/>
            <person name="Douillard F.P."/>
            <person name="Paul Ross R."/>
            <person name="Yang R."/>
            <person name="Briner A.E."/>
            <person name="Felis G.E."/>
            <person name="de Vos W.M."/>
            <person name="Barrangou R."/>
            <person name="Klaenhammer T.R."/>
            <person name="Caufield P.W."/>
            <person name="Cui Y."/>
            <person name="Zhang H."/>
            <person name="O'Toole P.W."/>
        </authorList>
    </citation>
    <scope>NUCLEOTIDE SEQUENCE [LARGE SCALE GENOMIC DNA]</scope>
    <source>
        <strain evidence="12 13">NBRC 103219</strain>
    </source>
</reference>
<evidence type="ECO:0000256" key="6">
    <source>
        <dbReference type="ARBA" id="ARBA00023122"/>
    </source>
</evidence>
<evidence type="ECO:0000313" key="13">
    <source>
        <dbReference type="Proteomes" id="UP000051886"/>
    </source>
</evidence>
<evidence type="ECO:0000256" key="2">
    <source>
        <dbReference type="ARBA" id="ARBA00022448"/>
    </source>
</evidence>
<feature type="domain" description="CBS" evidence="11">
    <location>
        <begin position="319"/>
        <end position="381"/>
    </location>
</feature>
<dbReference type="InterPro" id="IPR003593">
    <property type="entry name" value="AAA+_ATPase"/>
</dbReference>
<evidence type="ECO:0000256" key="1">
    <source>
        <dbReference type="ARBA" id="ARBA00005417"/>
    </source>
</evidence>
<dbReference type="GO" id="GO:0031460">
    <property type="term" value="P:glycine betaine transport"/>
    <property type="evidence" value="ECO:0007669"/>
    <property type="project" value="InterPro"/>
</dbReference>
<comment type="caution">
    <text evidence="12">The sequence shown here is derived from an EMBL/GenBank/DDBJ whole genome shotgun (WGS) entry which is preliminary data.</text>
</comment>
<name>A0A0R2L8E0_9LACO</name>
<comment type="similarity">
    <text evidence="1 8">Belongs to the ABC transporter superfamily.</text>
</comment>
<dbReference type="SMART" id="SM00116">
    <property type="entry name" value="CBS"/>
    <property type="match status" value="2"/>
</dbReference>
<keyword evidence="13" id="KW-1185">Reference proteome</keyword>
<protein>
    <recommendedName>
        <fullName evidence="8">Quaternary amine transport ATP-binding protein</fullName>
        <ecNumber evidence="8">7.6.2.9</ecNumber>
    </recommendedName>
</protein>
<dbReference type="PROSITE" id="PS00211">
    <property type="entry name" value="ABC_TRANSPORTER_1"/>
    <property type="match status" value="1"/>
</dbReference>